<dbReference type="GeneID" id="77850674"/>
<evidence type="ECO:0000313" key="1">
    <source>
        <dbReference type="EMBL" id="QFR56350.1"/>
    </source>
</evidence>
<gene>
    <name evidence="1" type="primary">47</name>
    <name evidence="1" type="ORF">049ML001_47</name>
</gene>
<evidence type="ECO:0000313" key="2">
    <source>
        <dbReference type="Proteomes" id="UP000326995"/>
    </source>
</evidence>
<organism evidence="1 2">
    <name type="scientific">Bacillus phage 049ML001</name>
    <dbReference type="NCBI Taxonomy" id="2601660"/>
    <lineage>
        <taxon>Viruses</taxon>
        <taxon>Duplodnaviria</taxon>
        <taxon>Heunggongvirae</taxon>
        <taxon>Uroviricota</taxon>
        <taxon>Caudoviricetes</taxon>
        <taxon>Trautnerviridae</taxon>
        <taxon>Polsinellivirinae</taxon>
        <taxon>Rivavirus</taxon>
        <taxon>Rivavirus rv049ML001</taxon>
    </lineage>
</organism>
<dbReference type="RefSeq" id="YP_010644448.1">
    <property type="nucleotide sequence ID" value="NC_070625.1"/>
</dbReference>
<dbReference type="EMBL" id="MN176227">
    <property type="protein sequence ID" value="QFR56350.1"/>
    <property type="molecule type" value="Genomic_DNA"/>
</dbReference>
<protein>
    <submittedName>
        <fullName evidence="1">Uncharacterized protein</fullName>
    </submittedName>
</protein>
<proteinExistence type="predicted"/>
<keyword evidence="2" id="KW-1185">Reference proteome</keyword>
<reference evidence="1 2" key="1">
    <citation type="submission" date="2019-07" db="EMBL/GenBank/DDBJ databases">
        <authorList>
            <person name="Tomko B.E."/>
            <person name="Krukonis G.P."/>
            <person name="Delesalle V.A."/>
        </authorList>
    </citation>
    <scope>NUCLEOTIDE SEQUENCE [LARGE SCALE GENOMIC DNA]</scope>
</reference>
<sequence>MKVFIEKILWGAGPRVIGKDRQLLKGVSELTPQTIENIMYSLEQEMKDVEFMILKDGRDKSKISFVNMSHVQEVEFNIVVREEK</sequence>
<accession>A0A5P8PJV5</accession>
<dbReference type="Proteomes" id="UP000326995">
    <property type="component" value="Segment"/>
</dbReference>
<name>A0A5P8PJV5_9CAUD</name>
<dbReference type="KEGG" id="vg:77850674"/>